<sequence>MAKRKRSKMLDVARTMPPLRHSIPGKEFNIKNSEVVKWLLENPVVWNYVWNNVKESGAVSYDSDTGKWQGVDYDD</sequence>
<evidence type="ECO:0000313" key="1">
    <source>
        <dbReference type="EMBL" id="CUP60318.1"/>
    </source>
</evidence>
<evidence type="ECO:0000313" key="4">
    <source>
        <dbReference type="Proteomes" id="UP000182121"/>
    </source>
</evidence>
<evidence type="ECO:0000313" key="2">
    <source>
        <dbReference type="EMBL" id="SEU05186.1"/>
    </source>
</evidence>
<reference evidence="1 3" key="1">
    <citation type="submission" date="2015-09" db="EMBL/GenBank/DDBJ databases">
        <authorList>
            <consortium name="Pathogen Informatics"/>
        </authorList>
    </citation>
    <scope>NUCLEOTIDE SEQUENCE [LARGE SCALE GENOMIC DNA]</scope>
    <source>
        <strain evidence="1 3">2789STDY5834865</strain>
    </source>
</reference>
<organism evidence="1 3">
    <name type="scientific">Enterocloster clostridioformis</name>
    <dbReference type="NCBI Taxonomy" id="1531"/>
    <lineage>
        <taxon>Bacteria</taxon>
        <taxon>Bacillati</taxon>
        <taxon>Bacillota</taxon>
        <taxon>Clostridia</taxon>
        <taxon>Lachnospirales</taxon>
        <taxon>Lachnospiraceae</taxon>
        <taxon>Enterocloster</taxon>
    </lineage>
</organism>
<dbReference type="EMBL" id="FOIO01000051">
    <property type="protein sequence ID" value="SEU05186.1"/>
    <property type="molecule type" value="Genomic_DNA"/>
</dbReference>
<dbReference type="EMBL" id="CZAB01000041">
    <property type="protein sequence ID" value="CUP60318.1"/>
    <property type="molecule type" value="Genomic_DNA"/>
</dbReference>
<evidence type="ECO:0000313" key="3">
    <source>
        <dbReference type="Proteomes" id="UP000095512"/>
    </source>
</evidence>
<gene>
    <name evidence="1" type="ORF">ERS852480_03671</name>
    <name evidence="2" type="ORF">SAMN05216521_10514</name>
</gene>
<dbReference type="RefSeq" id="WP_057572445.1">
    <property type="nucleotide sequence ID" value="NZ_CZAB01000041.1"/>
</dbReference>
<protein>
    <submittedName>
        <fullName evidence="1">Uncharacterized protein</fullName>
    </submittedName>
</protein>
<proteinExistence type="predicted"/>
<reference evidence="2 4" key="2">
    <citation type="submission" date="2016-10" db="EMBL/GenBank/DDBJ databases">
        <authorList>
            <person name="Varghese N."/>
            <person name="Submissions S."/>
        </authorList>
    </citation>
    <scope>NUCLEOTIDE SEQUENCE [LARGE SCALE GENOMIC DNA]</scope>
    <source>
        <strain evidence="2 4">NLAE-zl-C196</strain>
    </source>
</reference>
<dbReference type="Proteomes" id="UP000182121">
    <property type="component" value="Unassembled WGS sequence"/>
</dbReference>
<accession>A0A174PNT9</accession>
<dbReference type="AlphaFoldDB" id="A0A174PNT9"/>
<dbReference type="Proteomes" id="UP000095512">
    <property type="component" value="Unassembled WGS sequence"/>
</dbReference>
<name>A0A174PNT9_9FIRM</name>